<organism evidence="6 7">
    <name type="scientific">Nostoc flagelliforme CCNUN1</name>
    <dbReference type="NCBI Taxonomy" id="2038116"/>
    <lineage>
        <taxon>Bacteria</taxon>
        <taxon>Bacillati</taxon>
        <taxon>Cyanobacteriota</taxon>
        <taxon>Cyanophyceae</taxon>
        <taxon>Nostocales</taxon>
        <taxon>Nostocaceae</taxon>
        <taxon>Nostoc</taxon>
    </lineage>
</organism>
<dbReference type="PRINTS" id="PR00092">
    <property type="entry name" value="TYROSINASE"/>
</dbReference>
<proteinExistence type="inferred from homology"/>
<evidence type="ECO:0000256" key="1">
    <source>
        <dbReference type="ARBA" id="ARBA00009928"/>
    </source>
</evidence>
<feature type="domain" description="Tyrosinase copper-binding" evidence="5">
    <location>
        <begin position="307"/>
        <end position="318"/>
    </location>
</feature>
<dbReference type="InterPro" id="IPR008922">
    <property type="entry name" value="Di-copper_centre_dom_sf"/>
</dbReference>
<feature type="domain" description="Tyrosinase copper-binding" evidence="4">
    <location>
        <begin position="161"/>
        <end position="178"/>
    </location>
</feature>
<dbReference type="KEGG" id="nfl:COO91_08722"/>
<evidence type="ECO:0000256" key="3">
    <source>
        <dbReference type="ARBA" id="ARBA00023008"/>
    </source>
</evidence>
<dbReference type="Gene3D" id="1.10.1280.10">
    <property type="entry name" value="Di-copper center containing domain from catechol oxidase"/>
    <property type="match status" value="1"/>
</dbReference>
<reference evidence="6 7" key="1">
    <citation type="submission" date="2017-11" db="EMBL/GenBank/DDBJ databases">
        <title>Complete genome of a free-living desiccation-tolerant cyanobacterium and its photosynthetic adaptation to extreme terrestrial habitat.</title>
        <authorList>
            <person name="Shang J."/>
        </authorList>
    </citation>
    <scope>NUCLEOTIDE SEQUENCE [LARGE SCALE GENOMIC DNA]</scope>
    <source>
        <strain evidence="6 7">CCNUN1</strain>
    </source>
</reference>
<dbReference type="PANTHER" id="PTHR11474">
    <property type="entry name" value="TYROSINASE FAMILY MEMBER"/>
    <property type="match status" value="1"/>
</dbReference>
<comment type="similarity">
    <text evidence="1">Belongs to the tyrosinase family.</text>
</comment>
<keyword evidence="7" id="KW-1185">Reference proteome</keyword>
<dbReference type="InterPro" id="IPR002227">
    <property type="entry name" value="Tyrosinase_Cu-bd"/>
</dbReference>
<dbReference type="PANTHER" id="PTHR11474:SF126">
    <property type="entry name" value="TYROSINASE-LIKE PROTEIN TYR-1-RELATED"/>
    <property type="match status" value="1"/>
</dbReference>
<dbReference type="PROSITE" id="PS00498">
    <property type="entry name" value="TYROSINASE_2"/>
    <property type="match status" value="1"/>
</dbReference>
<evidence type="ECO:0000313" key="7">
    <source>
        <dbReference type="Proteomes" id="UP000232003"/>
    </source>
</evidence>
<dbReference type="SUPFAM" id="SSF48056">
    <property type="entry name" value="Di-copper centre-containing domain"/>
    <property type="match status" value="1"/>
</dbReference>
<evidence type="ECO:0000313" key="6">
    <source>
        <dbReference type="EMBL" id="AUB42580.1"/>
    </source>
</evidence>
<evidence type="ECO:0000259" key="5">
    <source>
        <dbReference type="PROSITE" id="PS00498"/>
    </source>
</evidence>
<dbReference type="OrthoDB" id="2874181at2"/>
<dbReference type="AlphaFoldDB" id="A0A2K8T4N2"/>
<evidence type="ECO:0000256" key="2">
    <source>
        <dbReference type="ARBA" id="ARBA00022723"/>
    </source>
</evidence>
<dbReference type="GO" id="GO:0016491">
    <property type="term" value="F:oxidoreductase activity"/>
    <property type="evidence" value="ECO:0007669"/>
    <property type="project" value="InterPro"/>
</dbReference>
<dbReference type="InterPro" id="IPR050316">
    <property type="entry name" value="Tyrosinase/Hemocyanin"/>
</dbReference>
<keyword evidence="2" id="KW-0479">Metal-binding</keyword>
<dbReference type="Proteomes" id="UP000232003">
    <property type="component" value="Chromosome"/>
</dbReference>
<sequence length="416" mass="45656">MAIEIEINGTSNADALYIANAPSPCRIRLASPTTENSTVTLSSRPAQPGGGQVVFYASRSQPSKENLDLTLPADGSWVSFEIGGKFGFPSVNDQDCLLVVNGIGDEITLPVMVRVRKNANNLTVGERDRFLEALFQLNLSGTGIYQNFRDIHVGPSDPEAHRGPQFLPWHRAFLLDIERELQSIDPSVSLPYWRFDEPAPRIFQSDFMGATQQVAQNGSASLAVFNSTNPLAAWVTDGVPGIRRSAVFDTATSPAPGPRGFPVLSQAQTLALGDLYADFDNMEDSPHGAAHVSFRGSISSVPLAVKDPLFFLLHANVDRLWALWQWLNERTNPQELETYTPENRDGRRLTDTMWPWNGVVTPPRPNFAPGGQLPGSPVTSSPGTMPMVQDMIDFQGYETPTARLGYGYDDIPYEFS</sequence>
<accession>A0A2K8T4N2</accession>
<dbReference type="Pfam" id="PF00264">
    <property type="entry name" value="Tyrosinase"/>
    <property type="match status" value="1"/>
</dbReference>
<gene>
    <name evidence="6" type="ORF">COO91_08722</name>
</gene>
<dbReference type="EMBL" id="CP024785">
    <property type="protein sequence ID" value="AUB42580.1"/>
    <property type="molecule type" value="Genomic_DNA"/>
</dbReference>
<dbReference type="PROSITE" id="PS00497">
    <property type="entry name" value="TYROSINASE_1"/>
    <property type="match status" value="1"/>
</dbReference>
<keyword evidence="3" id="KW-0186">Copper</keyword>
<evidence type="ECO:0000259" key="4">
    <source>
        <dbReference type="PROSITE" id="PS00497"/>
    </source>
</evidence>
<dbReference type="GO" id="GO:0046872">
    <property type="term" value="F:metal ion binding"/>
    <property type="evidence" value="ECO:0007669"/>
    <property type="project" value="UniProtKB-KW"/>
</dbReference>
<name>A0A2K8T4N2_9NOSO</name>
<protein>
    <submittedName>
        <fullName evidence="6">TYR, tyrosinase</fullName>
    </submittedName>
</protein>